<organism evidence="3 4">
    <name type="scientific">Brevundimonas mediterranea</name>
    <dbReference type="NCBI Taxonomy" id="74329"/>
    <lineage>
        <taxon>Bacteria</taxon>
        <taxon>Pseudomonadati</taxon>
        <taxon>Pseudomonadota</taxon>
        <taxon>Alphaproteobacteria</taxon>
        <taxon>Caulobacterales</taxon>
        <taxon>Caulobacteraceae</taxon>
        <taxon>Brevundimonas</taxon>
    </lineage>
</organism>
<evidence type="ECO:0000313" key="3">
    <source>
        <dbReference type="EMBL" id="MBB3872364.1"/>
    </source>
</evidence>
<dbReference type="AlphaFoldDB" id="A0A7W6EZZ2"/>
<gene>
    <name evidence="3" type="ORF">GGR11_001917</name>
</gene>
<sequence>MNFKTAILSSAAAAFLIASPALAQEIAPAAPATQDAPAQPSLSLTPGTSVHGPDGELGKLEGVQNNASGAQELTVRGADGQLRPVPLNGIRQDGANVVVAYTKTEYDAAAPIPGAPPAPSAATAPAPAADPSAMPAEPADPMTAEPAPTGPTPTEPTTTEPADPSGSSDPMAPPTSDQPQR</sequence>
<feature type="signal peptide" evidence="2">
    <location>
        <begin position="1"/>
        <end position="23"/>
    </location>
</feature>
<feature type="compositionally biased region" description="Low complexity" evidence="1">
    <location>
        <begin position="120"/>
        <end position="147"/>
    </location>
</feature>
<evidence type="ECO:0008006" key="5">
    <source>
        <dbReference type="Google" id="ProtNLM"/>
    </source>
</evidence>
<dbReference type="EMBL" id="JACIDA010000002">
    <property type="protein sequence ID" value="MBB3872364.1"/>
    <property type="molecule type" value="Genomic_DNA"/>
</dbReference>
<dbReference type="RefSeq" id="WP_183196519.1">
    <property type="nucleotide sequence ID" value="NZ_JACIDA010000002.1"/>
</dbReference>
<comment type="caution">
    <text evidence="3">The sequence shown here is derived from an EMBL/GenBank/DDBJ whole genome shotgun (WGS) entry which is preliminary data.</text>
</comment>
<feature type="region of interest" description="Disordered" evidence="1">
    <location>
        <begin position="111"/>
        <end position="181"/>
    </location>
</feature>
<reference evidence="3 4" key="1">
    <citation type="submission" date="2020-08" db="EMBL/GenBank/DDBJ databases">
        <title>Genomic Encyclopedia of Type Strains, Phase IV (KMG-IV): sequencing the most valuable type-strain genomes for metagenomic binning, comparative biology and taxonomic classification.</title>
        <authorList>
            <person name="Goeker M."/>
        </authorList>
    </citation>
    <scope>NUCLEOTIDE SEQUENCE [LARGE SCALE GENOMIC DNA]</scope>
    <source>
        <strain evidence="3 4">DSM 14878</strain>
    </source>
</reference>
<feature type="region of interest" description="Disordered" evidence="1">
    <location>
        <begin position="28"/>
        <end position="57"/>
    </location>
</feature>
<protein>
    <recommendedName>
        <fullName evidence="5">Superoxide dismutase</fullName>
    </recommendedName>
</protein>
<evidence type="ECO:0000313" key="4">
    <source>
        <dbReference type="Proteomes" id="UP000532936"/>
    </source>
</evidence>
<evidence type="ECO:0000256" key="1">
    <source>
        <dbReference type="SAM" id="MobiDB-lite"/>
    </source>
</evidence>
<dbReference type="Proteomes" id="UP000532936">
    <property type="component" value="Unassembled WGS sequence"/>
</dbReference>
<proteinExistence type="predicted"/>
<feature type="compositionally biased region" description="Low complexity" evidence="1">
    <location>
        <begin position="28"/>
        <end position="40"/>
    </location>
</feature>
<name>A0A7W6EZZ2_9CAUL</name>
<keyword evidence="2" id="KW-0732">Signal</keyword>
<feature type="chain" id="PRO_5031076891" description="Superoxide dismutase" evidence="2">
    <location>
        <begin position="24"/>
        <end position="181"/>
    </location>
</feature>
<accession>A0A7W6EZZ2</accession>
<evidence type="ECO:0000256" key="2">
    <source>
        <dbReference type="SAM" id="SignalP"/>
    </source>
</evidence>